<comment type="subunit">
    <text evidence="7">Heterotetramer of 2 MoaD subunits and 2 MoaE subunits. Also stable as homodimer. The enzyme changes between these two forms during catalysis.</text>
</comment>
<dbReference type="InterPro" id="IPR036563">
    <property type="entry name" value="MoaE_sf"/>
</dbReference>
<comment type="similarity">
    <text evidence="2">Belongs to the MoaE family.</text>
</comment>
<dbReference type="EMBL" id="SACQ01000003">
    <property type="protein sequence ID" value="RVU31053.1"/>
    <property type="molecule type" value="Genomic_DNA"/>
</dbReference>
<evidence type="ECO:0000313" key="14">
    <source>
        <dbReference type="Proteomes" id="UP000282818"/>
    </source>
</evidence>
<evidence type="ECO:0000256" key="6">
    <source>
        <dbReference type="ARBA" id="ARBA00023150"/>
    </source>
</evidence>
<dbReference type="NCBIfam" id="NF007959">
    <property type="entry name" value="PRK10678.1"/>
    <property type="match status" value="1"/>
</dbReference>
<dbReference type="Pfam" id="PF02391">
    <property type="entry name" value="MoaE"/>
    <property type="match status" value="1"/>
</dbReference>
<dbReference type="InterPro" id="IPR003448">
    <property type="entry name" value="Mopterin_biosynth_MoaE"/>
</dbReference>
<dbReference type="RefSeq" id="WP_127693898.1">
    <property type="nucleotide sequence ID" value="NZ_SACQ01000003.1"/>
</dbReference>
<evidence type="ECO:0000256" key="1">
    <source>
        <dbReference type="ARBA" id="ARBA00005046"/>
    </source>
</evidence>
<comment type="caution">
    <text evidence="13">The sequence shown here is derived from an EMBL/GenBank/DDBJ whole genome shotgun (WGS) entry which is preliminary data.</text>
</comment>
<evidence type="ECO:0000256" key="5">
    <source>
        <dbReference type="ARBA" id="ARBA00022679"/>
    </source>
</evidence>
<accession>A0A437Q9M7</accession>
<dbReference type="Gene3D" id="3.90.1170.40">
    <property type="entry name" value="Molybdopterin biosynthesis MoaE subunit"/>
    <property type="match status" value="1"/>
</dbReference>
<comment type="catalytic activity">
    <reaction evidence="12">
        <text>2 [molybdopterin-synthase sulfur-carrier protein]-C-terminal-Gly-aminoethanethioate + cyclic pyranopterin phosphate + H2O = molybdopterin + 2 [molybdopterin-synthase sulfur-carrier protein]-C-terminal Gly-Gly + 2 H(+)</text>
        <dbReference type="Rhea" id="RHEA:26333"/>
        <dbReference type="Rhea" id="RHEA-COMP:12202"/>
        <dbReference type="Rhea" id="RHEA-COMP:19907"/>
        <dbReference type="ChEBI" id="CHEBI:15377"/>
        <dbReference type="ChEBI" id="CHEBI:15378"/>
        <dbReference type="ChEBI" id="CHEBI:58698"/>
        <dbReference type="ChEBI" id="CHEBI:59648"/>
        <dbReference type="ChEBI" id="CHEBI:90778"/>
        <dbReference type="ChEBI" id="CHEBI:232372"/>
        <dbReference type="EC" id="2.8.1.12"/>
    </reaction>
</comment>
<dbReference type="AlphaFoldDB" id="A0A437Q9M7"/>
<dbReference type="Proteomes" id="UP000282818">
    <property type="component" value="Unassembled WGS sequence"/>
</dbReference>
<proteinExistence type="inferred from homology"/>
<evidence type="ECO:0000256" key="2">
    <source>
        <dbReference type="ARBA" id="ARBA00005426"/>
    </source>
</evidence>
<evidence type="ECO:0000256" key="11">
    <source>
        <dbReference type="ARBA" id="ARBA00032474"/>
    </source>
</evidence>
<dbReference type="CDD" id="cd00756">
    <property type="entry name" value="MoaE"/>
    <property type="match status" value="1"/>
</dbReference>
<protein>
    <recommendedName>
        <fullName evidence="4">Molybdopterin synthase catalytic subunit</fullName>
        <ecNumber evidence="3">2.8.1.12</ecNumber>
    </recommendedName>
    <alternativeName>
        <fullName evidence="10">MPT synthase subunit 2</fullName>
    </alternativeName>
    <alternativeName>
        <fullName evidence="8">Molybdenum cofactor biosynthesis protein E</fullName>
    </alternativeName>
    <alternativeName>
        <fullName evidence="9">Molybdopterin-converting factor large subunit</fullName>
    </alternativeName>
    <alternativeName>
        <fullName evidence="11">Molybdopterin-converting factor subunit 2</fullName>
    </alternativeName>
</protein>
<evidence type="ECO:0000256" key="7">
    <source>
        <dbReference type="ARBA" id="ARBA00026066"/>
    </source>
</evidence>
<evidence type="ECO:0000256" key="4">
    <source>
        <dbReference type="ARBA" id="ARBA00013858"/>
    </source>
</evidence>
<keyword evidence="5" id="KW-0808">Transferase</keyword>
<reference evidence="13 14" key="1">
    <citation type="submission" date="2019-01" db="EMBL/GenBank/DDBJ databases">
        <authorList>
            <person name="Chen W.-M."/>
        </authorList>
    </citation>
    <scope>NUCLEOTIDE SEQUENCE [LARGE SCALE GENOMIC DNA]</scope>
    <source>
        <strain evidence="13 14">HPM-16</strain>
    </source>
</reference>
<organism evidence="13 14">
    <name type="scientific">Neptunomonas marina</name>
    <dbReference type="NCBI Taxonomy" id="1815562"/>
    <lineage>
        <taxon>Bacteria</taxon>
        <taxon>Pseudomonadati</taxon>
        <taxon>Pseudomonadota</taxon>
        <taxon>Gammaproteobacteria</taxon>
        <taxon>Oceanospirillales</taxon>
        <taxon>Oceanospirillaceae</taxon>
        <taxon>Neptunomonas</taxon>
    </lineage>
</organism>
<sequence>MLGSEADSRVLVDTKDFDIAELHGWLKANDGAHGALVTFTGMVRDLTDSAIERLYLEHYPGMTEKALHNIVAQARSRWSLGRVAVYHRVGALEAGDNIVFVGVSSAHRKEAFDAAQFLMDYLKRDAPFWKKEVSAEGENWVAQKESDMEAAERWD</sequence>
<dbReference type="GO" id="GO:0030366">
    <property type="term" value="F:molybdopterin synthase activity"/>
    <property type="evidence" value="ECO:0007669"/>
    <property type="project" value="UniProtKB-EC"/>
</dbReference>
<dbReference type="PANTHER" id="PTHR23404">
    <property type="entry name" value="MOLYBDOPTERIN SYNTHASE RELATED"/>
    <property type="match status" value="1"/>
</dbReference>
<dbReference type="FunFam" id="3.90.1170.40:FF:000001">
    <property type="entry name" value="Molybdopterin synthase catalytic subunit MoaE"/>
    <property type="match status" value="1"/>
</dbReference>
<name>A0A437Q9M7_9GAMM</name>
<keyword evidence="14" id="KW-1185">Reference proteome</keyword>
<evidence type="ECO:0000256" key="12">
    <source>
        <dbReference type="ARBA" id="ARBA00049878"/>
    </source>
</evidence>
<keyword evidence="6" id="KW-0501">Molybdenum cofactor biosynthesis</keyword>
<evidence type="ECO:0000256" key="10">
    <source>
        <dbReference type="ARBA" id="ARBA00030781"/>
    </source>
</evidence>
<evidence type="ECO:0000256" key="3">
    <source>
        <dbReference type="ARBA" id="ARBA00011950"/>
    </source>
</evidence>
<dbReference type="EC" id="2.8.1.12" evidence="3"/>
<dbReference type="GO" id="GO:0006777">
    <property type="term" value="P:Mo-molybdopterin cofactor biosynthetic process"/>
    <property type="evidence" value="ECO:0007669"/>
    <property type="project" value="UniProtKB-KW"/>
</dbReference>
<dbReference type="UniPathway" id="UPA00344"/>
<gene>
    <name evidence="13" type="primary">moaE</name>
    <name evidence="13" type="ORF">EOE65_08580</name>
</gene>
<evidence type="ECO:0000313" key="13">
    <source>
        <dbReference type="EMBL" id="RVU31053.1"/>
    </source>
</evidence>
<evidence type="ECO:0000256" key="8">
    <source>
        <dbReference type="ARBA" id="ARBA00029745"/>
    </source>
</evidence>
<comment type="pathway">
    <text evidence="1">Cofactor biosynthesis; molybdopterin biosynthesis.</text>
</comment>
<evidence type="ECO:0000256" key="9">
    <source>
        <dbReference type="ARBA" id="ARBA00030407"/>
    </source>
</evidence>
<dbReference type="SUPFAM" id="SSF54690">
    <property type="entry name" value="Molybdopterin synthase subunit MoaE"/>
    <property type="match status" value="1"/>
</dbReference>